<proteinExistence type="predicted"/>
<sequence>MNTSKNEHTIVHRSTTALSNRITRAKDEDWRITRKLGSLLGDAEDISRRKSLATAALHRMWKVWLRPSKTSEATRLRFYNCYVLPILLYNWGTWALTGSVLRSLECFHRQQLRKVIGVRYPATVSNAKLYDRTKTQPPRFHLLRSRWGLFGHILRRPAGIPAYRFMEAFFNPSKTGKWRGRRRLTLPMVLDDNLQTLSAGHRIQRASDLYLLRLCAQDLEELDRGARSAHAV</sequence>
<dbReference type="OMA" id="RNIHANK"/>
<accession>M4BX67</accession>
<dbReference type="InParanoid" id="M4BX67"/>
<evidence type="ECO:0000313" key="2">
    <source>
        <dbReference type="Proteomes" id="UP000011713"/>
    </source>
</evidence>
<dbReference type="eggNOG" id="ENOG502S64A">
    <property type="taxonomic scope" value="Eukaryota"/>
</dbReference>
<dbReference type="VEuPathDB" id="FungiDB:HpaG811119"/>
<protein>
    <submittedName>
        <fullName evidence="1">Uncharacterized protein</fullName>
    </submittedName>
</protein>
<dbReference type="EMBL" id="JH598014">
    <property type="status" value="NOT_ANNOTATED_CDS"/>
    <property type="molecule type" value="Genomic_DNA"/>
</dbReference>
<dbReference type="HOGENOM" id="CLU_1196819_0_0_1"/>
<dbReference type="AlphaFoldDB" id="M4BX67"/>
<reference evidence="1" key="2">
    <citation type="submission" date="2015-06" db="UniProtKB">
        <authorList>
            <consortium name="EnsemblProtists"/>
        </authorList>
    </citation>
    <scope>IDENTIFICATION</scope>
    <source>
        <strain evidence="1">Emoy2</strain>
    </source>
</reference>
<evidence type="ECO:0000313" key="1">
    <source>
        <dbReference type="EnsemblProtists" id="HpaP811119"/>
    </source>
</evidence>
<dbReference type="EnsemblProtists" id="HpaT811119">
    <property type="protein sequence ID" value="HpaP811119"/>
    <property type="gene ID" value="HpaG811119"/>
</dbReference>
<reference evidence="2" key="1">
    <citation type="journal article" date="2010" name="Science">
        <title>Signatures of adaptation to obligate biotrophy in the Hyaloperonospora arabidopsidis genome.</title>
        <authorList>
            <person name="Baxter L."/>
            <person name="Tripathy S."/>
            <person name="Ishaque N."/>
            <person name="Boot N."/>
            <person name="Cabral A."/>
            <person name="Kemen E."/>
            <person name="Thines M."/>
            <person name="Ah-Fong A."/>
            <person name="Anderson R."/>
            <person name="Badejoko W."/>
            <person name="Bittner-Eddy P."/>
            <person name="Boore J.L."/>
            <person name="Chibucos M.C."/>
            <person name="Coates M."/>
            <person name="Dehal P."/>
            <person name="Delehaunty K."/>
            <person name="Dong S."/>
            <person name="Downton P."/>
            <person name="Dumas B."/>
            <person name="Fabro G."/>
            <person name="Fronick C."/>
            <person name="Fuerstenberg S.I."/>
            <person name="Fulton L."/>
            <person name="Gaulin E."/>
            <person name="Govers F."/>
            <person name="Hughes L."/>
            <person name="Humphray S."/>
            <person name="Jiang R.H."/>
            <person name="Judelson H."/>
            <person name="Kamoun S."/>
            <person name="Kyung K."/>
            <person name="Meijer H."/>
            <person name="Minx P."/>
            <person name="Morris P."/>
            <person name="Nelson J."/>
            <person name="Phuntumart V."/>
            <person name="Qutob D."/>
            <person name="Rehmany A."/>
            <person name="Rougon-Cardoso A."/>
            <person name="Ryden P."/>
            <person name="Torto-Alalibo T."/>
            <person name="Studholme D."/>
            <person name="Wang Y."/>
            <person name="Win J."/>
            <person name="Wood J."/>
            <person name="Clifton S.W."/>
            <person name="Rogers J."/>
            <person name="Van den Ackerveken G."/>
            <person name="Jones J.D."/>
            <person name="McDowell J.M."/>
            <person name="Beynon J."/>
            <person name="Tyler B.M."/>
        </authorList>
    </citation>
    <scope>NUCLEOTIDE SEQUENCE [LARGE SCALE GENOMIC DNA]</scope>
    <source>
        <strain evidence="2">Emoy2</strain>
    </source>
</reference>
<name>M4BX67_HYAAE</name>
<keyword evidence="2" id="KW-1185">Reference proteome</keyword>
<dbReference type="Proteomes" id="UP000011713">
    <property type="component" value="Unassembled WGS sequence"/>
</dbReference>
<organism evidence="1 2">
    <name type="scientific">Hyaloperonospora arabidopsidis (strain Emoy2)</name>
    <name type="common">Downy mildew agent</name>
    <name type="synonym">Peronospora arabidopsidis</name>
    <dbReference type="NCBI Taxonomy" id="559515"/>
    <lineage>
        <taxon>Eukaryota</taxon>
        <taxon>Sar</taxon>
        <taxon>Stramenopiles</taxon>
        <taxon>Oomycota</taxon>
        <taxon>Peronosporomycetes</taxon>
        <taxon>Peronosporales</taxon>
        <taxon>Peronosporaceae</taxon>
        <taxon>Hyaloperonospora</taxon>
    </lineage>
</organism>